<dbReference type="Pfam" id="PF14392">
    <property type="entry name" value="zf-CCHC_4"/>
    <property type="match status" value="1"/>
</dbReference>
<dbReference type="AlphaFoldDB" id="A0A6A2XUE7"/>
<keyword evidence="4" id="KW-1185">Reference proteome</keyword>
<dbReference type="InterPro" id="IPR025558">
    <property type="entry name" value="DUF4283"/>
</dbReference>
<gene>
    <name evidence="3" type="ORF">F3Y22_tig00116961pilonHSYRG00164</name>
</gene>
<comment type="caution">
    <text evidence="3">The sequence shown here is derived from an EMBL/GenBank/DDBJ whole genome shotgun (WGS) entry which is preliminary data.</text>
</comment>
<evidence type="ECO:0000313" key="3">
    <source>
        <dbReference type="EMBL" id="KAE8659917.1"/>
    </source>
</evidence>
<reference evidence="3" key="1">
    <citation type="submission" date="2019-09" db="EMBL/GenBank/DDBJ databases">
        <title>Draft genome information of white flower Hibiscus syriacus.</title>
        <authorList>
            <person name="Kim Y.-M."/>
        </authorList>
    </citation>
    <scope>NUCLEOTIDE SEQUENCE [LARGE SCALE GENOMIC DNA]</scope>
    <source>
        <strain evidence="3">YM2019G1</strain>
    </source>
</reference>
<evidence type="ECO:0000259" key="2">
    <source>
        <dbReference type="Pfam" id="PF14392"/>
    </source>
</evidence>
<dbReference type="Proteomes" id="UP000436088">
    <property type="component" value="Unassembled WGS sequence"/>
</dbReference>
<proteinExistence type="predicted"/>
<dbReference type="InterPro" id="IPR025836">
    <property type="entry name" value="Zn_knuckle_CX2CX4HX4C"/>
</dbReference>
<dbReference type="PANTHER" id="PTHR31286">
    <property type="entry name" value="GLYCINE-RICH CELL WALL STRUCTURAL PROTEIN 1.8-LIKE"/>
    <property type="match status" value="1"/>
</dbReference>
<dbReference type="EMBL" id="VEPZ02001736">
    <property type="protein sequence ID" value="KAE8659917.1"/>
    <property type="molecule type" value="Genomic_DNA"/>
</dbReference>
<evidence type="ECO:0000259" key="1">
    <source>
        <dbReference type="Pfam" id="PF14111"/>
    </source>
</evidence>
<protein>
    <recommendedName>
        <fullName evidence="5">CCHC-type domain-containing protein</fullName>
    </recommendedName>
</protein>
<name>A0A6A2XUE7_HIBSY</name>
<feature type="domain" description="Zinc knuckle CX2CX4HX4C" evidence="2">
    <location>
        <begin position="199"/>
        <end position="247"/>
    </location>
</feature>
<feature type="domain" description="DUF4283" evidence="1">
    <location>
        <begin position="62"/>
        <end position="139"/>
    </location>
</feature>
<dbReference type="Pfam" id="PF14111">
    <property type="entry name" value="DUF4283"/>
    <property type="match status" value="1"/>
</dbReference>
<dbReference type="PANTHER" id="PTHR31286:SF180">
    <property type="entry name" value="OS10G0362600 PROTEIN"/>
    <property type="match status" value="1"/>
</dbReference>
<dbReference type="InterPro" id="IPR040256">
    <property type="entry name" value="At4g02000-like"/>
</dbReference>
<evidence type="ECO:0008006" key="5">
    <source>
        <dbReference type="Google" id="ProtNLM"/>
    </source>
</evidence>
<accession>A0A6A2XUE7</accession>
<organism evidence="3 4">
    <name type="scientific">Hibiscus syriacus</name>
    <name type="common">Rose of Sharon</name>
    <dbReference type="NCBI Taxonomy" id="106335"/>
    <lineage>
        <taxon>Eukaryota</taxon>
        <taxon>Viridiplantae</taxon>
        <taxon>Streptophyta</taxon>
        <taxon>Embryophyta</taxon>
        <taxon>Tracheophyta</taxon>
        <taxon>Spermatophyta</taxon>
        <taxon>Magnoliopsida</taxon>
        <taxon>eudicotyledons</taxon>
        <taxon>Gunneridae</taxon>
        <taxon>Pentapetalae</taxon>
        <taxon>rosids</taxon>
        <taxon>malvids</taxon>
        <taxon>Malvales</taxon>
        <taxon>Malvaceae</taxon>
        <taxon>Malvoideae</taxon>
        <taxon>Hibiscus</taxon>
    </lineage>
</organism>
<evidence type="ECO:0000313" key="4">
    <source>
        <dbReference type="Proteomes" id="UP000436088"/>
    </source>
</evidence>
<sequence>MVPPTSRLSFDLYSFSSVQFLLYTMADNVGHLLANLQFTEDETSDVLLPGSSVRSIDAIMKFWVVGYLFTTAPVDGDSLIWVFRSIWGMTRVTDISTSGPHHFLIRFTSAATKAILIDRTLWLFNGDLLAITSYRPDSCLDDYDFSSLAIWIRVYDVPLGWMTQYLSNLIARRLDTPLAIDLRPGAGRMGSYLRIRVAIDVRKPLRPCLAVGRRSNGRPSLYMLWYERLHSFCGRCGVIGHLIVSCPS</sequence>